<protein>
    <submittedName>
        <fullName evidence="2">ABC transporter permease</fullName>
    </submittedName>
</protein>
<keyword evidence="1" id="KW-1133">Transmembrane helix</keyword>
<feature type="transmembrane region" description="Helical" evidence="1">
    <location>
        <begin position="434"/>
        <end position="457"/>
    </location>
</feature>
<feature type="transmembrane region" description="Helical" evidence="1">
    <location>
        <begin position="464"/>
        <end position="483"/>
    </location>
</feature>
<feature type="transmembrane region" description="Helical" evidence="1">
    <location>
        <begin position="190"/>
        <end position="208"/>
    </location>
</feature>
<feature type="transmembrane region" description="Helical" evidence="1">
    <location>
        <begin position="241"/>
        <end position="262"/>
    </location>
</feature>
<gene>
    <name evidence="2" type="ORF">QNN03_02210</name>
</gene>
<feature type="transmembrane region" description="Helical" evidence="1">
    <location>
        <begin position="84"/>
        <end position="104"/>
    </location>
</feature>
<feature type="transmembrane region" description="Helical" evidence="1">
    <location>
        <begin position="342"/>
        <end position="365"/>
    </location>
</feature>
<name>A0ABT7IRN9_9ACTN</name>
<keyword evidence="1" id="KW-0472">Membrane</keyword>
<dbReference type="RefSeq" id="WP_093720931.1">
    <property type="nucleotide sequence ID" value="NZ_JASJUS010000001.1"/>
</dbReference>
<feature type="transmembrane region" description="Helical" evidence="1">
    <location>
        <begin position="301"/>
        <end position="322"/>
    </location>
</feature>
<proteinExistence type="predicted"/>
<accession>A0ABT7IRN9</accession>
<dbReference type="Proteomes" id="UP001241926">
    <property type="component" value="Unassembled WGS sequence"/>
</dbReference>
<feature type="transmembrane region" description="Helical" evidence="1">
    <location>
        <begin position="400"/>
        <end position="422"/>
    </location>
</feature>
<feature type="transmembrane region" description="Helical" evidence="1">
    <location>
        <begin position="125"/>
        <end position="148"/>
    </location>
</feature>
<keyword evidence="1" id="KW-0812">Transmembrane</keyword>
<reference evidence="2 3" key="1">
    <citation type="submission" date="2023-05" db="EMBL/GenBank/DDBJ databases">
        <title>Streptomyces fuscus sp. nov., a brown-black pigment producing actinomyces isolated from dry sand of Sea duck farm.</title>
        <authorList>
            <person name="Xie J."/>
            <person name="Shen N."/>
        </authorList>
    </citation>
    <scope>NUCLEOTIDE SEQUENCE [LARGE SCALE GENOMIC DNA]</scope>
    <source>
        <strain evidence="2 3">GXMU-J15</strain>
    </source>
</reference>
<sequence>MKDYAGTWTLLRLALRLDRVRATAWILGIVLFTTASAQSNNDLYSTAEEREKLAETVETNPAMLALGGRAFDLTTTGGINAYELVAFVATFIGLMSILMTVRHTRAEEESGRAELAGSAVLGRKAWLASALLLVTGMNLVIALLLGLGLRNTDLPAAGSWAFALGCAGVGVFFAVVAGVTAQLTDHARTANGLACAVLGLAYLLRATGDAASATDDGPSWLTWLSPIGWAQMMRPYTDEDWWVGLLFVGAVAVLVAAVGVLIGRRDLGAGVLPPRLGPVEAAPALRSPLALAWRLQRGSMLGWALGFVVIGAAFGGVADGMVDVAKDNPDIDELLRDLGGSGSIVDVFLATITSLIAVVVGAYAVQSALRLSGEESAHRTDPVLSTSVNRIGWAGSHLTVAALGSVVMLTSAGLAAGLAHGLNSGDVAGEVPRVLGAALAQVPAVWTLIGLCALLFGLLPRYTAVAWVALALALVVGQFGEVLKLDRAIINLSPFTHVPDLPSADFRATPLLLLVLLAAALAAAGLSGFRRRDIA</sequence>
<evidence type="ECO:0000256" key="1">
    <source>
        <dbReference type="SAM" id="Phobius"/>
    </source>
</evidence>
<evidence type="ECO:0000313" key="3">
    <source>
        <dbReference type="Proteomes" id="UP001241926"/>
    </source>
</evidence>
<evidence type="ECO:0000313" key="2">
    <source>
        <dbReference type="EMBL" id="MDL2075249.1"/>
    </source>
</evidence>
<feature type="transmembrane region" description="Helical" evidence="1">
    <location>
        <begin position="160"/>
        <end position="183"/>
    </location>
</feature>
<dbReference type="EMBL" id="JASJUS010000001">
    <property type="protein sequence ID" value="MDL2075249.1"/>
    <property type="molecule type" value="Genomic_DNA"/>
</dbReference>
<keyword evidence="3" id="KW-1185">Reference proteome</keyword>
<comment type="caution">
    <text evidence="2">The sequence shown here is derived from an EMBL/GenBank/DDBJ whole genome shotgun (WGS) entry which is preliminary data.</text>
</comment>
<organism evidence="2 3">
    <name type="scientific">Streptomyces fuscus</name>
    <dbReference type="NCBI Taxonomy" id="3048495"/>
    <lineage>
        <taxon>Bacteria</taxon>
        <taxon>Bacillati</taxon>
        <taxon>Actinomycetota</taxon>
        <taxon>Actinomycetes</taxon>
        <taxon>Kitasatosporales</taxon>
        <taxon>Streptomycetaceae</taxon>
        <taxon>Streptomyces</taxon>
    </lineage>
</organism>
<feature type="transmembrane region" description="Helical" evidence="1">
    <location>
        <begin position="511"/>
        <end position="529"/>
    </location>
</feature>